<gene>
    <name evidence="1" type="primary">Dper\GL26313</name>
    <name evidence="1" type="ORF">Dper_GL26313</name>
</gene>
<reference evidence="1 2" key="1">
    <citation type="journal article" date="2007" name="Nature">
        <title>Evolution of genes and genomes on the Drosophila phylogeny.</title>
        <authorList>
            <consortium name="Drosophila 12 Genomes Consortium"/>
            <person name="Clark A.G."/>
            <person name="Eisen M.B."/>
            <person name="Smith D.R."/>
            <person name="Bergman C.M."/>
            <person name="Oliver B."/>
            <person name="Markow T.A."/>
            <person name="Kaufman T.C."/>
            <person name="Kellis M."/>
            <person name="Gelbart W."/>
            <person name="Iyer V.N."/>
            <person name="Pollard D.A."/>
            <person name="Sackton T.B."/>
            <person name="Larracuente A.M."/>
            <person name="Singh N.D."/>
            <person name="Abad J.P."/>
            <person name="Abt D.N."/>
            <person name="Adryan B."/>
            <person name="Aguade M."/>
            <person name="Akashi H."/>
            <person name="Anderson W.W."/>
            <person name="Aquadro C.F."/>
            <person name="Ardell D.H."/>
            <person name="Arguello R."/>
            <person name="Artieri C.G."/>
            <person name="Barbash D.A."/>
            <person name="Barker D."/>
            <person name="Barsanti P."/>
            <person name="Batterham P."/>
            <person name="Batzoglou S."/>
            <person name="Begun D."/>
            <person name="Bhutkar A."/>
            <person name="Blanco E."/>
            <person name="Bosak S.A."/>
            <person name="Bradley R.K."/>
            <person name="Brand A.D."/>
            <person name="Brent M.R."/>
            <person name="Brooks A.N."/>
            <person name="Brown R.H."/>
            <person name="Butlin R.K."/>
            <person name="Caggese C."/>
            <person name="Calvi B.R."/>
            <person name="Bernardo de Carvalho A."/>
            <person name="Caspi A."/>
            <person name="Castrezana S."/>
            <person name="Celniker S.E."/>
            <person name="Chang J.L."/>
            <person name="Chapple C."/>
            <person name="Chatterji S."/>
            <person name="Chinwalla A."/>
            <person name="Civetta A."/>
            <person name="Clifton S.W."/>
            <person name="Comeron J.M."/>
            <person name="Costello J.C."/>
            <person name="Coyne J.A."/>
            <person name="Daub J."/>
            <person name="David R.G."/>
            <person name="Delcher A.L."/>
            <person name="Delehaunty K."/>
            <person name="Do C.B."/>
            <person name="Ebling H."/>
            <person name="Edwards K."/>
            <person name="Eickbush T."/>
            <person name="Evans J.D."/>
            <person name="Filipski A."/>
            <person name="Findeiss S."/>
            <person name="Freyhult E."/>
            <person name="Fulton L."/>
            <person name="Fulton R."/>
            <person name="Garcia A.C."/>
            <person name="Gardiner A."/>
            <person name="Garfield D.A."/>
            <person name="Garvin B.E."/>
            <person name="Gibson G."/>
            <person name="Gilbert D."/>
            <person name="Gnerre S."/>
            <person name="Godfrey J."/>
            <person name="Good R."/>
            <person name="Gotea V."/>
            <person name="Gravely B."/>
            <person name="Greenberg A.J."/>
            <person name="Griffiths-Jones S."/>
            <person name="Gross S."/>
            <person name="Guigo R."/>
            <person name="Gustafson E.A."/>
            <person name="Haerty W."/>
            <person name="Hahn M.W."/>
            <person name="Halligan D.L."/>
            <person name="Halpern A.L."/>
            <person name="Halter G.M."/>
            <person name="Han M.V."/>
            <person name="Heger A."/>
            <person name="Hillier L."/>
            <person name="Hinrichs A.S."/>
            <person name="Holmes I."/>
            <person name="Hoskins R.A."/>
            <person name="Hubisz M.J."/>
            <person name="Hultmark D."/>
            <person name="Huntley M.A."/>
            <person name="Jaffe D.B."/>
            <person name="Jagadeeshan S."/>
            <person name="Jeck W.R."/>
            <person name="Johnson J."/>
            <person name="Jones C.D."/>
            <person name="Jordan W.C."/>
            <person name="Karpen G.H."/>
            <person name="Kataoka E."/>
            <person name="Keightley P.D."/>
            <person name="Kheradpour P."/>
            <person name="Kirkness E.F."/>
            <person name="Koerich L.B."/>
            <person name="Kristiansen K."/>
            <person name="Kudrna D."/>
            <person name="Kulathinal R.J."/>
            <person name="Kumar S."/>
            <person name="Kwok R."/>
            <person name="Lander E."/>
            <person name="Langley C.H."/>
            <person name="Lapoint R."/>
            <person name="Lazzaro B.P."/>
            <person name="Lee S.J."/>
            <person name="Levesque L."/>
            <person name="Li R."/>
            <person name="Lin C.F."/>
            <person name="Lin M.F."/>
            <person name="Lindblad-Toh K."/>
            <person name="Llopart A."/>
            <person name="Long M."/>
            <person name="Low L."/>
            <person name="Lozovsky E."/>
            <person name="Lu J."/>
            <person name="Luo M."/>
            <person name="Machado C.A."/>
            <person name="Makalowski W."/>
            <person name="Marzo M."/>
            <person name="Matsuda M."/>
            <person name="Matzkin L."/>
            <person name="McAllister B."/>
            <person name="McBride C.S."/>
            <person name="McKernan B."/>
            <person name="McKernan K."/>
            <person name="Mendez-Lago M."/>
            <person name="Minx P."/>
            <person name="Mollenhauer M.U."/>
            <person name="Montooth K."/>
            <person name="Mount S.M."/>
            <person name="Mu X."/>
            <person name="Myers E."/>
            <person name="Negre B."/>
            <person name="Newfeld S."/>
            <person name="Nielsen R."/>
            <person name="Noor M.A."/>
            <person name="O'Grady P."/>
            <person name="Pachter L."/>
            <person name="Papaceit M."/>
            <person name="Parisi M.J."/>
            <person name="Parisi M."/>
            <person name="Parts L."/>
            <person name="Pedersen J.S."/>
            <person name="Pesole G."/>
            <person name="Phillippy A.M."/>
            <person name="Ponting C.P."/>
            <person name="Pop M."/>
            <person name="Porcelli D."/>
            <person name="Powell J.R."/>
            <person name="Prohaska S."/>
            <person name="Pruitt K."/>
            <person name="Puig M."/>
            <person name="Quesneville H."/>
            <person name="Ram K.R."/>
            <person name="Rand D."/>
            <person name="Rasmussen M.D."/>
            <person name="Reed L.K."/>
            <person name="Reenan R."/>
            <person name="Reily A."/>
            <person name="Remington K.A."/>
            <person name="Rieger T.T."/>
            <person name="Ritchie M.G."/>
            <person name="Robin C."/>
            <person name="Rogers Y.H."/>
            <person name="Rohde C."/>
            <person name="Rozas J."/>
            <person name="Rubenfield M.J."/>
            <person name="Ruiz A."/>
            <person name="Russo S."/>
            <person name="Salzberg S.L."/>
            <person name="Sanchez-Gracia A."/>
            <person name="Saranga D.J."/>
            <person name="Sato H."/>
            <person name="Schaeffer S.W."/>
            <person name="Schatz M.C."/>
            <person name="Schlenke T."/>
            <person name="Schwartz R."/>
            <person name="Segarra C."/>
            <person name="Singh R.S."/>
            <person name="Sirot L."/>
            <person name="Sirota M."/>
            <person name="Sisneros N.B."/>
            <person name="Smith C.D."/>
            <person name="Smith T.F."/>
            <person name="Spieth J."/>
            <person name="Stage D.E."/>
            <person name="Stark A."/>
            <person name="Stephan W."/>
            <person name="Strausberg R.L."/>
            <person name="Strempel S."/>
            <person name="Sturgill D."/>
            <person name="Sutton G."/>
            <person name="Sutton G.G."/>
            <person name="Tao W."/>
            <person name="Teichmann S."/>
            <person name="Tobari Y.N."/>
            <person name="Tomimura Y."/>
            <person name="Tsolas J.M."/>
            <person name="Valente V.L."/>
            <person name="Venter E."/>
            <person name="Venter J.C."/>
            <person name="Vicario S."/>
            <person name="Vieira F.G."/>
            <person name="Vilella A.J."/>
            <person name="Villasante A."/>
            <person name="Walenz B."/>
            <person name="Wang J."/>
            <person name="Wasserman M."/>
            <person name="Watts T."/>
            <person name="Wilson D."/>
            <person name="Wilson R.K."/>
            <person name="Wing R.A."/>
            <person name="Wolfner M.F."/>
            <person name="Wong A."/>
            <person name="Wong G.K."/>
            <person name="Wu C.I."/>
            <person name="Wu G."/>
            <person name="Yamamoto D."/>
            <person name="Yang H.P."/>
            <person name="Yang S.P."/>
            <person name="Yorke J.A."/>
            <person name="Yoshida K."/>
            <person name="Zdobnov E."/>
            <person name="Zhang P."/>
            <person name="Zhang Y."/>
            <person name="Zimin A.V."/>
            <person name="Baldwin J."/>
            <person name="Abdouelleil A."/>
            <person name="Abdulkadir J."/>
            <person name="Abebe A."/>
            <person name="Abera B."/>
            <person name="Abreu J."/>
            <person name="Acer S.C."/>
            <person name="Aftuck L."/>
            <person name="Alexander A."/>
            <person name="An P."/>
            <person name="Anderson E."/>
            <person name="Anderson S."/>
            <person name="Arachi H."/>
            <person name="Azer M."/>
            <person name="Bachantsang P."/>
            <person name="Barry A."/>
            <person name="Bayul T."/>
            <person name="Berlin A."/>
            <person name="Bessette D."/>
            <person name="Bloom T."/>
            <person name="Blye J."/>
            <person name="Boguslavskiy L."/>
            <person name="Bonnet C."/>
            <person name="Boukhgalter B."/>
            <person name="Bourzgui I."/>
            <person name="Brown A."/>
            <person name="Cahill P."/>
            <person name="Channer S."/>
            <person name="Cheshatsang Y."/>
            <person name="Chuda L."/>
            <person name="Citroen M."/>
            <person name="Collymore A."/>
            <person name="Cooke P."/>
            <person name="Costello M."/>
            <person name="D'Aco K."/>
            <person name="Daza R."/>
            <person name="De Haan G."/>
            <person name="DeGray S."/>
            <person name="DeMaso C."/>
            <person name="Dhargay N."/>
            <person name="Dooley K."/>
            <person name="Dooley E."/>
            <person name="Doricent M."/>
            <person name="Dorje P."/>
            <person name="Dorjee K."/>
            <person name="Dupes A."/>
            <person name="Elong R."/>
            <person name="Falk J."/>
            <person name="Farina A."/>
            <person name="Faro S."/>
            <person name="Ferguson D."/>
            <person name="Fisher S."/>
            <person name="Foley C.D."/>
            <person name="Franke A."/>
            <person name="Friedrich D."/>
            <person name="Gadbois L."/>
            <person name="Gearin G."/>
            <person name="Gearin C.R."/>
            <person name="Giannoukos G."/>
            <person name="Goode T."/>
            <person name="Graham J."/>
            <person name="Grandbois E."/>
            <person name="Grewal S."/>
            <person name="Gyaltsen K."/>
            <person name="Hafez N."/>
            <person name="Hagos B."/>
            <person name="Hall J."/>
            <person name="Henson C."/>
            <person name="Hollinger A."/>
            <person name="Honan T."/>
            <person name="Huard M.D."/>
            <person name="Hughes L."/>
            <person name="Hurhula B."/>
            <person name="Husby M.E."/>
            <person name="Kamat A."/>
            <person name="Kanga B."/>
            <person name="Kashin S."/>
            <person name="Khazanovich D."/>
            <person name="Kisner P."/>
            <person name="Lance K."/>
            <person name="Lara M."/>
            <person name="Lee W."/>
            <person name="Lennon N."/>
            <person name="Letendre F."/>
            <person name="LeVine R."/>
            <person name="Lipovsky A."/>
            <person name="Liu X."/>
            <person name="Liu J."/>
            <person name="Liu S."/>
            <person name="Lokyitsang T."/>
            <person name="Lokyitsang Y."/>
            <person name="Lubonja R."/>
            <person name="Lui A."/>
            <person name="MacDonald P."/>
            <person name="Magnisalis V."/>
            <person name="Maru K."/>
            <person name="Matthews C."/>
            <person name="McCusker W."/>
            <person name="McDonough S."/>
            <person name="Mehta T."/>
            <person name="Meldrim J."/>
            <person name="Meneus L."/>
            <person name="Mihai O."/>
            <person name="Mihalev A."/>
            <person name="Mihova T."/>
            <person name="Mittelman R."/>
            <person name="Mlenga V."/>
            <person name="Montmayeur A."/>
            <person name="Mulrain L."/>
            <person name="Navidi A."/>
            <person name="Naylor J."/>
            <person name="Negash T."/>
            <person name="Nguyen T."/>
            <person name="Nguyen N."/>
            <person name="Nicol R."/>
            <person name="Norbu C."/>
            <person name="Norbu N."/>
            <person name="Novod N."/>
            <person name="O'Neill B."/>
            <person name="Osman S."/>
            <person name="Markiewicz E."/>
            <person name="Oyono O.L."/>
            <person name="Patti C."/>
            <person name="Phunkhang P."/>
            <person name="Pierre F."/>
            <person name="Priest M."/>
            <person name="Raghuraman S."/>
            <person name="Rege F."/>
            <person name="Reyes R."/>
            <person name="Rise C."/>
            <person name="Rogov P."/>
            <person name="Ross K."/>
            <person name="Ryan E."/>
            <person name="Settipalli S."/>
            <person name="Shea T."/>
            <person name="Sherpa N."/>
            <person name="Shi L."/>
            <person name="Shih D."/>
            <person name="Sparrow T."/>
            <person name="Spaulding J."/>
            <person name="Stalker J."/>
            <person name="Stange-Thomann N."/>
            <person name="Stavropoulos S."/>
            <person name="Stone C."/>
            <person name="Strader C."/>
            <person name="Tesfaye S."/>
            <person name="Thomson T."/>
            <person name="Thoulutsang Y."/>
            <person name="Thoulutsang D."/>
            <person name="Topham K."/>
            <person name="Topping I."/>
            <person name="Tsamla T."/>
            <person name="Vassiliev H."/>
            <person name="Vo A."/>
            <person name="Wangchuk T."/>
            <person name="Wangdi T."/>
            <person name="Weiand M."/>
            <person name="Wilkinson J."/>
            <person name="Wilson A."/>
            <person name="Yadav S."/>
            <person name="Young G."/>
            <person name="Yu Q."/>
            <person name="Zembek L."/>
            <person name="Zhong D."/>
            <person name="Zimmer A."/>
            <person name="Zwirko Z."/>
            <person name="Jaffe D.B."/>
            <person name="Alvarez P."/>
            <person name="Brockman W."/>
            <person name="Butler J."/>
            <person name="Chin C."/>
            <person name="Gnerre S."/>
            <person name="Grabherr M."/>
            <person name="Kleber M."/>
            <person name="Mauceli E."/>
            <person name="MacCallum I."/>
        </authorList>
    </citation>
    <scope>NUCLEOTIDE SEQUENCE [LARGE SCALE GENOMIC DNA]</scope>
    <source>
        <strain evidence="2">MSH-3 / Tucson 14011-0111.49</strain>
    </source>
</reference>
<keyword evidence="2" id="KW-1185">Reference proteome</keyword>
<dbReference type="Proteomes" id="UP000008744">
    <property type="component" value="Unassembled WGS sequence"/>
</dbReference>
<evidence type="ECO:0000313" key="2">
    <source>
        <dbReference type="Proteomes" id="UP000008744"/>
    </source>
</evidence>
<proteinExistence type="predicted"/>
<accession>B4GS84</accession>
<dbReference type="AlphaFoldDB" id="B4GS84"/>
<organism evidence="2">
    <name type="scientific">Drosophila persimilis</name>
    <name type="common">Fruit fly</name>
    <dbReference type="NCBI Taxonomy" id="7234"/>
    <lineage>
        <taxon>Eukaryota</taxon>
        <taxon>Metazoa</taxon>
        <taxon>Ecdysozoa</taxon>
        <taxon>Arthropoda</taxon>
        <taxon>Hexapoda</taxon>
        <taxon>Insecta</taxon>
        <taxon>Pterygota</taxon>
        <taxon>Neoptera</taxon>
        <taxon>Endopterygota</taxon>
        <taxon>Diptera</taxon>
        <taxon>Brachycera</taxon>
        <taxon>Muscomorpha</taxon>
        <taxon>Ephydroidea</taxon>
        <taxon>Drosophilidae</taxon>
        <taxon>Drosophila</taxon>
        <taxon>Sophophora</taxon>
    </lineage>
</organism>
<dbReference type="OMA" id="IGFHGEN"/>
<name>B4GS84_DROPE</name>
<protein>
    <submittedName>
        <fullName evidence="1">GL26313</fullName>
    </submittedName>
</protein>
<dbReference type="EMBL" id="CH479189">
    <property type="protein sequence ID" value="EDW25631.1"/>
    <property type="molecule type" value="Genomic_DNA"/>
</dbReference>
<dbReference type="HOGENOM" id="CLU_2186647_0_0_1"/>
<sequence>MNQQKPEQVESVEILVQRPAEYEFKQIGFHGENRPNSRKLMVILRKLFEGLQQELEVVDLRRFVQGRDGNGNDVRLYGMDYLGIQKAFQQEEAEFSLVSGPNWSWVRKI</sequence>
<evidence type="ECO:0000313" key="1">
    <source>
        <dbReference type="EMBL" id="EDW25631.1"/>
    </source>
</evidence>